<evidence type="ECO:0000313" key="1">
    <source>
        <dbReference type="EMBL" id="KAF2472296.1"/>
    </source>
</evidence>
<name>A0ACB6R1H1_9PLEO</name>
<gene>
    <name evidence="1" type="ORF">BDR25DRAFT_221605</name>
</gene>
<dbReference type="EMBL" id="MU003503">
    <property type="protein sequence ID" value="KAF2472296.1"/>
    <property type="molecule type" value="Genomic_DNA"/>
</dbReference>
<comment type="caution">
    <text evidence="1">The sequence shown here is derived from an EMBL/GenBank/DDBJ whole genome shotgun (WGS) entry which is preliminary data.</text>
</comment>
<reference evidence="1" key="1">
    <citation type="journal article" date="2020" name="Stud. Mycol.">
        <title>101 Dothideomycetes genomes: a test case for predicting lifestyles and emergence of pathogens.</title>
        <authorList>
            <person name="Haridas S."/>
            <person name="Albert R."/>
            <person name="Binder M."/>
            <person name="Bloem J."/>
            <person name="Labutti K."/>
            <person name="Salamov A."/>
            <person name="Andreopoulos B."/>
            <person name="Baker S."/>
            <person name="Barry K."/>
            <person name="Bills G."/>
            <person name="Bluhm B."/>
            <person name="Cannon C."/>
            <person name="Castanera R."/>
            <person name="Culley D."/>
            <person name="Daum C."/>
            <person name="Ezra D."/>
            <person name="Gonzalez J."/>
            <person name="Henrissat B."/>
            <person name="Kuo A."/>
            <person name="Liang C."/>
            <person name="Lipzen A."/>
            <person name="Lutzoni F."/>
            <person name="Magnuson J."/>
            <person name="Mondo S."/>
            <person name="Nolan M."/>
            <person name="Ohm R."/>
            <person name="Pangilinan J."/>
            <person name="Park H.-J."/>
            <person name="Ramirez L."/>
            <person name="Alfaro M."/>
            <person name="Sun H."/>
            <person name="Tritt A."/>
            <person name="Yoshinaga Y."/>
            <person name="Zwiers L.-H."/>
            <person name="Turgeon B."/>
            <person name="Goodwin S."/>
            <person name="Spatafora J."/>
            <person name="Crous P."/>
            <person name="Grigoriev I."/>
        </authorList>
    </citation>
    <scope>NUCLEOTIDE SEQUENCE</scope>
    <source>
        <strain evidence="1">ATCC 200398</strain>
    </source>
</reference>
<sequence>MQTDQEQGRKNKVGLRDRLKHFTWAWFTTTMSTGGLALALGETPHKFEGLHTIGVIVFLFNIILFLLFCALMTSRLIIDPPRFKHSFVNPSESFFFPSFILSLAVILGGIQIYGVTIGPEGTWLITAIRIVYWIYASFSLINVISQYWIFICRTPARPLPMNPSWFLPGYSTMLTGTIASMIAGSQPPEHRVPIIISGCAYQGFGWLISFALIVMYLTRLMESGLPTPSLRPGMFIPIGAPSYTIIALIGQARAIPRSYGYFLTHASAADICQTVALFASIFLWILSFWLLCIALLACLERVREMGFALSWWAFIFPNVGFIVGTVEIGKELNSEGILWVGSAMTICLVMIWLMCIFACVRAVTRGRIMWPGRDEDKDM</sequence>
<protein>
    <submittedName>
        <fullName evidence="1">Uncharacterized protein</fullName>
    </submittedName>
</protein>
<accession>A0ACB6R1H1</accession>
<dbReference type="Proteomes" id="UP000799755">
    <property type="component" value="Unassembled WGS sequence"/>
</dbReference>
<keyword evidence="2" id="KW-1185">Reference proteome</keyword>
<proteinExistence type="predicted"/>
<evidence type="ECO:0000313" key="2">
    <source>
        <dbReference type="Proteomes" id="UP000799755"/>
    </source>
</evidence>
<organism evidence="1 2">
    <name type="scientific">Lindgomyces ingoldianus</name>
    <dbReference type="NCBI Taxonomy" id="673940"/>
    <lineage>
        <taxon>Eukaryota</taxon>
        <taxon>Fungi</taxon>
        <taxon>Dikarya</taxon>
        <taxon>Ascomycota</taxon>
        <taxon>Pezizomycotina</taxon>
        <taxon>Dothideomycetes</taxon>
        <taxon>Pleosporomycetidae</taxon>
        <taxon>Pleosporales</taxon>
        <taxon>Lindgomycetaceae</taxon>
        <taxon>Lindgomyces</taxon>
    </lineage>
</organism>